<keyword evidence="1" id="KW-0812">Transmembrane</keyword>
<proteinExistence type="predicted"/>
<accession>A0A9P6JIW2</accession>
<name>A0A9P6JIW2_9AGAR</name>
<keyword evidence="3" id="KW-1185">Reference proteome</keyword>
<feature type="transmembrane region" description="Helical" evidence="1">
    <location>
        <begin position="34"/>
        <end position="56"/>
    </location>
</feature>
<dbReference type="Proteomes" id="UP000807306">
    <property type="component" value="Unassembled WGS sequence"/>
</dbReference>
<keyword evidence="1" id="KW-0472">Membrane</keyword>
<dbReference type="OrthoDB" id="2893947at2759"/>
<protein>
    <submittedName>
        <fullName evidence="2">Uncharacterized protein</fullName>
    </submittedName>
</protein>
<keyword evidence="1" id="KW-1133">Transmembrane helix</keyword>
<dbReference type="AlphaFoldDB" id="A0A9P6JIW2"/>
<reference evidence="2" key="1">
    <citation type="submission" date="2020-11" db="EMBL/GenBank/DDBJ databases">
        <authorList>
            <consortium name="DOE Joint Genome Institute"/>
            <person name="Ahrendt S."/>
            <person name="Riley R."/>
            <person name="Andreopoulos W."/>
            <person name="Labutti K."/>
            <person name="Pangilinan J."/>
            <person name="Ruiz-Duenas F.J."/>
            <person name="Barrasa J.M."/>
            <person name="Sanchez-Garcia M."/>
            <person name="Camarero S."/>
            <person name="Miyauchi S."/>
            <person name="Serrano A."/>
            <person name="Linde D."/>
            <person name="Babiker R."/>
            <person name="Drula E."/>
            <person name="Ayuso-Fernandez I."/>
            <person name="Pacheco R."/>
            <person name="Padilla G."/>
            <person name="Ferreira P."/>
            <person name="Barriuso J."/>
            <person name="Kellner H."/>
            <person name="Castanera R."/>
            <person name="Alfaro M."/>
            <person name="Ramirez L."/>
            <person name="Pisabarro A.G."/>
            <person name="Kuo A."/>
            <person name="Tritt A."/>
            <person name="Lipzen A."/>
            <person name="He G."/>
            <person name="Yan M."/>
            <person name="Ng V."/>
            <person name="Cullen D."/>
            <person name="Martin F."/>
            <person name="Rosso M.-N."/>
            <person name="Henrissat B."/>
            <person name="Hibbett D."/>
            <person name="Martinez A.T."/>
            <person name="Grigoriev I.V."/>
        </authorList>
    </citation>
    <scope>NUCLEOTIDE SEQUENCE</scope>
    <source>
        <strain evidence="2">CBS 506.95</strain>
    </source>
</reference>
<feature type="transmembrane region" description="Helical" evidence="1">
    <location>
        <begin position="68"/>
        <end position="98"/>
    </location>
</feature>
<evidence type="ECO:0000313" key="3">
    <source>
        <dbReference type="Proteomes" id="UP000807306"/>
    </source>
</evidence>
<comment type="caution">
    <text evidence="2">The sequence shown here is derived from an EMBL/GenBank/DDBJ whole genome shotgun (WGS) entry which is preliminary data.</text>
</comment>
<gene>
    <name evidence="2" type="ORF">CPB83DRAFT_911201</name>
</gene>
<organism evidence="2 3">
    <name type="scientific">Crepidotus variabilis</name>
    <dbReference type="NCBI Taxonomy" id="179855"/>
    <lineage>
        <taxon>Eukaryota</taxon>
        <taxon>Fungi</taxon>
        <taxon>Dikarya</taxon>
        <taxon>Basidiomycota</taxon>
        <taxon>Agaricomycotina</taxon>
        <taxon>Agaricomycetes</taxon>
        <taxon>Agaricomycetidae</taxon>
        <taxon>Agaricales</taxon>
        <taxon>Agaricineae</taxon>
        <taxon>Crepidotaceae</taxon>
        <taxon>Crepidotus</taxon>
    </lineage>
</organism>
<sequence length="179" mass="19846">MSSLPDYVLAILLASTFVSSIIVIFGSMCLSVSLILWAIPASIFLTLVHHLTTFLIRGLQKSNMPRIYTLASIIFTFVIAILWLACLAISATIMALLFCGRVHAKDDQPKVVLGLLSGLCLLEVILMAFLAIRGVRERKQIQYTEKWTWRTPQGGFSQANGESLLTFASKPILPMFRKA</sequence>
<evidence type="ECO:0000256" key="1">
    <source>
        <dbReference type="SAM" id="Phobius"/>
    </source>
</evidence>
<dbReference type="EMBL" id="MU157938">
    <property type="protein sequence ID" value="KAF9522662.1"/>
    <property type="molecule type" value="Genomic_DNA"/>
</dbReference>
<feature type="transmembrane region" description="Helical" evidence="1">
    <location>
        <begin position="110"/>
        <end position="132"/>
    </location>
</feature>
<feature type="transmembrane region" description="Helical" evidence="1">
    <location>
        <begin position="7"/>
        <end position="28"/>
    </location>
</feature>
<evidence type="ECO:0000313" key="2">
    <source>
        <dbReference type="EMBL" id="KAF9522662.1"/>
    </source>
</evidence>